<dbReference type="PANTHER" id="PTHR25466:SF9">
    <property type="entry name" value="FIBRONECTIN TYPE-III DOMAIN-CONTAINING PROTEIN"/>
    <property type="match status" value="1"/>
</dbReference>
<dbReference type="Proteomes" id="UP001107558">
    <property type="component" value="Chromosome 1"/>
</dbReference>
<evidence type="ECO:0000256" key="10">
    <source>
        <dbReference type="ARBA" id="ARBA00023319"/>
    </source>
</evidence>
<dbReference type="EMBL" id="JADBJN010000001">
    <property type="protein sequence ID" value="KAG5680961.1"/>
    <property type="molecule type" value="Genomic_DNA"/>
</dbReference>
<dbReference type="GO" id="GO:0009897">
    <property type="term" value="C:external side of plasma membrane"/>
    <property type="evidence" value="ECO:0007669"/>
    <property type="project" value="TreeGrafter"/>
</dbReference>
<dbReference type="InterPro" id="IPR051713">
    <property type="entry name" value="T-cell_Activation_Regulation"/>
</dbReference>
<evidence type="ECO:0000256" key="2">
    <source>
        <dbReference type="ARBA" id="ARBA00022475"/>
    </source>
</evidence>
<dbReference type="GO" id="GO:0007166">
    <property type="term" value="P:cell surface receptor signaling pathway"/>
    <property type="evidence" value="ECO:0007669"/>
    <property type="project" value="TreeGrafter"/>
</dbReference>
<keyword evidence="9" id="KW-0325">Glycoprotein</keyword>
<evidence type="ECO:0000256" key="9">
    <source>
        <dbReference type="ARBA" id="ARBA00023180"/>
    </source>
</evidence>
<keyword evidence="4 11" id="KW-0732">Signal</keyword>
<dbReference type="Gene3D" id="2.60.40.10">
    <property type="entry name" value="Immunoglobulins"/>
    <property type="match status" value="2"/>
</dbReference>
<feature type="domain" description="Ig-like" evidence="12">
    <location>
        <begin position="84"/>
        <end position="169"/>
    </location>
</feature>
<organism evidence="13 14">
    <name type="scientific">Polypedilum vanderplanki</name>
    <name type="common">Sleeping chironomid midge</name>
    <dbReference type="NCBI Taxonomy" id="319348"/>
    <lineage>
        <taxon>Eukaryota</taxon>
        <taxon>Metazoa</taxon>
        <taxon>Ecdysozoa</taxon>
        <taxon>Arthropoda</taxon>
        <taxon>Hexapoda</taxon>
        <taxon>Insecta</taxon>
        <taxon>Pterygota</taxon>
        <taxon>Neoptera</taxon>
        <taxon>Endopterygota</taxon>
        <taxon>Diptera</taxon>
        <taxon>Nematocera</taxon>
        <taxon>Chironomoidea</taxon>
        <taxon>Chironomidae</taxon>
        <taxon>Chironominae</taxon>
        <taxon>Polypedilum</taxon>
        <taxon>Polypedilum</taxon>
    </lineage>
</organism>
<keyword evidence="5" id="KW-1133">Transmembrane helix</keyword>
<protein>
    <recommendedName>
        <fullName evidence="12">Ig-like domain-containing protein</fullName>
    </recommendedName>
</protein>
<evidence type="ECO:0000256" key="5">
    <source>
        <dbReference type="ARBA" id="ARBA00022989"/>
    </source>
</evidence>
<dbReference type="PROSITE" id="PS50835">
    <property type="entry name" value="IG_LIKE"/>
    <property type="match status" value="2"/>
</dbReference>
<dbReference type="SUPFAM" id="SSF48726">
    <property type="entry name" value="Immunoglobulin"/>
    <property type="match status" value="2"/>
</dbReference>
<reference evidence="13" key="1">
    <citation type="submission" date="2021-03" db="EMBL/GenBank/DDBJ databases">
        <title>Chromosome level genome of the anhydrobiotic midge Polypedilum vanderplanki.</title>
        <authorList>
            <person name="Yoshida Y."/>
            <person name="Kikawada T."/>
            <person name="Gusev O."/>
        </authorList>
    </citation>
    <scope>NUCLEOTIDE SEQUENCE</scope>
    <source>
        <strain evidence="13">NIAS01</strain>
        <tissue evidence="13">Whole body or cell culture</tissue>
    </source>
</reference>
<dbReference type="GO" id="GO:0006955">
    <property type="term" value="P:immune response"/>
    <property type="evidence" value="ECO:0007669"/>
    <property type="project" value="TreeGrafter"/>
</dbReference>
<dbReference type="GO" id="GO:0071222">
    <property type="term" value="P:cellular response to lipopolysaccharide"/>
    <property type="evidence" value="ECO:0007669"/>
    <property type="project" value="TreeGrafter"/>
</dbReference>
<proteinExistence type="predicted"/>
<feature type="chain" id="PRO_5039914139" description="Ig-like domain-containing protein" evidence="11">
    <location>
        <begin position="31"/>
        <end position="289"/>
    </location>
</feature>
<dbReference type="InterPro" id="IPR013783">
    <property type="entry name" value="Ig-like_fold"/>
</dbReference>
<name>A0A9J6CFJ0_POLVA</name>
<evidence type="ECO:0000256" key="6">
    <source>
        <dbReference type="ARBA" id="ARBA00023136"/>
    </source>
</evidence>
<keyword evidence="10" id="KW-0393">Immunoglobulin domain</keyword>
<feature type="signal peptide" evidence="11">
    <location>
        <begin position="1"/>
        <end position="30"/>
    </location>
</feature>
<keyword evidence="7" id="KW-1015">Disulfide bond</keyword>
<evidence type="ECO:0000256" key="8">
    <source>
        <dbReference type="ARBA" id="ARBA00023170"/>
    </source>
</evidence>
<accession>A0A9J6CFJ0</accession>
<sequence>MNMKMTASAVAAANFVFILTLAATSMSVMARPPVPLYSFEEYTDNNILGSIPEDADHDDDQYKSEREEALEITHFPNKDIYYPNEPIEAECRVTGMPLPTVEWVHGSGSFINDDFETNTIMEKSPTALGEVVSKLIVHPRHIPPTGTKRTYTCVARNGGKIVKASTTVHFNQRPNEQPHLNSNDMIKALIGSDKVQIYEYIDSLFEEIGSNIYLPCKATNKANVFWVDNKGKQITGQEPRFKLLGTGELLITSLQFKDMGTYICIAKDSKTKDYIGTFVYPLERSHKKK</sequence>
<keyword evidence="2" id="KW-1003">Cell membrane</keyword>
<dbReference type="OrthoDB" id="6138780at2759"/>
<evidence type="ECO:0000256" key="3">
    <source>
        <dbReference type="ARBA" id="ARBA00022692"/>
    </source>
</evidence>
<comment type="subcellular location">
    <subcellularLocation>
        <location evidence="1">Cell membrane</location>
        <topology evidence="1">Single-pass type I membrane protein</topology>
    </subcellularLocation>
</comment>
<gene>
    <name evidence="13" type="ORF">PVAND_010436</name>
</gene>
<evidence type="ECO:0000313" key="13">
    <source>
        <dbReference type="EMBL" id="KAG5680961.1"/>
    </source>
</evidence>
<keyword evidence="14" id="KW-1185">Reference proteome</keyword>
<dbReference type="InterPro" id="IPR013151">
    <property type="entry name" value="Immunoglobulin_dom"/>
</dbReference>
<keyword evidence="6" id="KW-0472">Membrane</keyword>
<dbReference type="SMART" id="SM00409">
    <property type="entry name" value="IG"/>
    <property type="match status" value="2"/>
</dbReference>
<dbReference type="PANTHER" id="PTHR25466">
    <property type="entry name" value="T-LYMPHOCYTE ACTIVATION ANTIGEN"/>
    <property type="match status" value="1"/>
</dbReference>
<dbReference type="InterPro" id="IPR003598">
    <property type="entry name" value="Ig_sub2"/>
</dbReference>
<keyword evidence="3" id="KW-0812">Transmembrane</keyword>
<dbReference type="Pfam" id="PF00047">
    <property type="entry name" value="ig"/>
    <property type="match status" value="1"/>
</dbReference>
<dbReference type="InterPro" id="IPR007110">
    <property type="entry name" value="Ig-like_dom"/>
</dbReference>
<dbReference type="AlphaFoldDB" id="A0A9J6CFJ0"/>
<dbReference type="InterPro" id="IPR036179">
    <property type="entry name" value="Ig-like_dom_sf"/>
</dbReference>
<evidence type="ECO:0000313" key="14">
    <source>
        <dbReference type="Proteomes" id="UP001107558"/>
    </source>
</evidence>
<comment type="caution">
    <text evidence="13">The sequence shown here is derived from an EMBL/GenBank/DDBJ whole genome shotgun (WGS) entry which is preliminary data.</text>
</comment>
<evidence type="ECO:0000256" key="11">
    <source>
        <dbReference type="SAM" id="SignalP"/>
    </source>
</evidence>
<evidence type="ECO:0000256" key="1">
    <source>
        <dbReference type="ARBA" id="ARBA00004251"/>
    </source>
</evidence>
<evidence type="ECO:0000259" key="12">
    <source>
        <dbReference type="PROSITE" id="PS50835"/>
    </source>
</evidence>
<evidence type="ECO:0000256" key="4">
    <source>
        <dbReference type="ARBA" id="ARBA00022729"/>
    </source>
</evidence>
<evidence type="ECO:0000256" key="7">
    <source>
        <dbReference type="ARBA" id="ARBA00023157"/>
    </source>
</evidence>
<dbReference type="InterPro" id="IPR003599">
    <property type="entry name" value="Ig_sub"/>
</dbReference>
<keyword evidence="8" id="KW-0675">Receptor</keyword>
<dbReference type="SMART" id="SM00408">
    <property type="entry name" value="IGc2"/>
    <property type="match status" value="2"/>
</dbReference>
<feature type="domain" description="Ig-like" evidence="12">
    <location>
        <begin position="209"/>
        <end position="275"/>
    </location>
</feature>